<gene>
    <name evidence="1" type="ORF">UFOVP394_41</name>
</gene>
<evidence type="ECO:0000313" key="1">
    <source>
        <dbReference type="EMBL" id="CAB5224262.1"/>
    </source>
</evidence>
<organism evidence="1">
    <name type="scientific">uncultured Caudovirales phage</name>
    <dbReference type="NCBI Taxonomy" id="2100421"/>
    <lineage>
        <taxon>Viruses</taxon>
        <taxon>Duplodnaviria</taxon>
        <taxon>Heunggongvirae</taxon>
        <taxon>Uroviricota</taxon>
        <taxon>Caudoviricetes</taxon>
        <taxon>Peduoviridae</taxon>
        <taxon>Maltschvirus</taxon>
        <taxon>Maltschvirus maltsch</taxon>
    </lineage>
</organism>
<reference evidence="1" key="1">
    <citation type="submission" date="2020-05" db="EMBL/GenBank/DDBJ databases">
        <authorList>
            <person name="Chiriac C."/>
            <person name="Salcher M."/>
            <person name="Ghai R."/>
            <person name="Kavagutti S V."/>
        </authorList>
    </citation>
    <scope>NUCLEOTIDE SEQUENCE</scope>
</reference>
<name>A0A6J7X771_9CAUD</name>
<dbReference type="EMBL" id="LR798333">
    <property type="protein sequence ID" value="CAB5224262.1"/>
    <property type="molecule type" value="Genomic_DNA"/>
</dbReference>
<protein>
    <submittedName>
        <fullName evidence="1">Uncharacterized protein</fullName>
    </submittedName>
</protein>
<proteinExistence type="predicted"/>
<accession>A0A6J7X771</accession>
<sequence>MTCAFCRASRMPFLPARVDPPVPGVCSSCAESGRVWRFGEETVESRSGYTLWVSHALCQDCLDVIVDLLDEDID</sequence>